<feature type="coiled-coil region" evidence="1">
    <location>
        <begin position="204"/>
        <end position="238"/>
    </location>
</feature>
<gene>
    <name evidence="3" type="ORF">K402DRAFT_388373</name>
</gene>
<protein>
    <submittedName>
        <fullName evidence="3">Uncharacterized protein</fullName>
    </submittedName>
</protein>
<evidence type="ECO:0000256" key="1">
    <source>
        <dbReference type="SAM" id="Coils"/>
    </source>
</evidence>
<evidence type="ECO:0000256" key="2">
    <source>
        <dbReference type="SAM" id="MobiDB-lite"/>
    </source>
</evidence>
<evidence type="ECO:0000313" key="3">
    <source>
        <dbReference type="EMBL" id="KAF1991830.1"/>
    </source>
</evidence>
<proteinExistence type="predicted"/>
<dbReference type="AlphaFoldDB" id="A0A6G1HFN1"/>
<keyword evidence="4" id="KW-1185">Reference proteome</keyword>
<dbReference type="Proteomes" id="UP000800041">
    <property type="component" value="Unassembled WGS sequence"/>
</dbReference>
<feature type="compositionally biased region" description="Basic and acidic residues" evidence="2">
    <location>
        <begin position="330"/>
        <end position="340"/>
    </location>
</feature>
<name>A0A6G1HFN1_9PEZI</name>
<feature type="region of interest" description="Disordered" evidence="2">
    <location>
        <begin position="319"/>
        <end position="355"/>
    </location>
</feature>
<feature type="region of interest" description="Disordered" evidence="2">
    <location>
        <begin position="126"/>
        <end position="145"/>
    </location>
</feature>
<keyword evidence="1" id="KW-0175">Coiled coil</keyword>
<evidence type="ECO:0000313" key="4">
    <source>
        <dbReference type="Proteomes" id="UP000800041"/>
    </source>
</evidence>
<reference evidence="3" key="1">
    <citation type="journal article" date="2020" name="Stud. Mycol.">
        <title>101 Dothideomycetes genomes: a test case for predicting lifestyles and emergence of pathogens.</title>
        <authorList>
            <person name="Haridas S."/>
            <person name="Albert R."/>
            <person name="Binder M."/>
            <person name="Bloem J."/>
            <person name="Labutti K."/>
            <person name="Salamov A."/>
            <person name="Andreopoulos B."/>
            <person name="Baker S."/>
            <person name="Barry K."/>
            <person name="Bills G."/>
            <person name="Bluhm B."/>
            <person name="Cannon C."/>
            <person name="Castanera R."/>
            <person name="Culley D."/>
            <person name="Daum C."/>
            <person name="Ezra D."/>
            <person name="Gonzalez J."/>
            <person name="Henrissat B."/>
            <person name="Kuo A."/>
            <person name="Liang C."/>
            <person name="Lipzen A."/>
            <person name="Lutzoni F."/>
            <person name="Magnuson J."/>
            <person name="Mondo S."/>
            <person name="Nolan M."/>
            <person name="Ohm R."/>
            <person name="Pangilinan J."/>
            <person name="Park H.-J."/>
            <person name="Ramirez L."/>
            <person name="Alfaro M."/>
            <person name="Sun H."/>
            <person name="Tritt A."/>
            <person name="Yoshinaga Y."/>
            <person name="Zwiers L.-H."/>
            <person name="Turgeon B."/>
            <person name="Goodwin S."/>
            <person name="Spatafora J."/>
            <person name="Crous P."/>
            <person name="Grigoriev I."/>
        </authorList>
    </citation>
    <scope>NUCLEOTIDE SEQUENCE</scope>
    <source>
        <strain evidence="3">CBS 113979</strain>
    </source>
</reference>
<sequence length="355" mass="40513">MYNDLKTWYECSYFDEDTILHFRGESVSSHESEAKAYSVGQLAYNLWQLWGVMTSSSFMTPLYAAVHEWKGNGEGMFDMNSCPVEYIISIAFAINGLLMWKDKTEAEWAALKVKYDANLREQSLDDEDWISDSGDSTSTTEDVDDEASLYQSDYDFDEYFGFAYSDVETDTEEQSMTEEEIITEEEPSIEETIYEEKPIAREDAPAQKDVIAQLQMELEAARNQVTALETRVARQEAITRRQMHVPYIKQSIFDVCTFKDSVPDQMLFPPPKPDMPAPVAPVVEVPIDSAKKSIIKRLSVLKGKAGVFTKKMLAKKEAIPQDVMPPMPEKQGKQGGRREQFSLALYTPRLETRRL</sequence>
<organism evidence="3 4">
    <name type="scientific">Aulographum hederae CBS 113979</name>
    <dbReference type="NCBI Taxonomy" id="1176131"/>
    <lineage>
        <taxon>Eukaryota</taxon>
        <taxon>Fungi</taxon>
        <taxon>Dikarya</taxon>
        <taxon>Ascomycota</taxon>
        <taxon>Pezizomycotina</taxon>
        <taxon>Dothideomycetes</taxon>
        <taxon>Pleosporomycetidae</taxon>
        <taxon>Aulographales</taxon>
        <taxon>Aulographaceae</taxon>
    </lineage>
</organism>
<feature type="compositionally biased region" description="Low complexity" evidence="2">
    <location>
        <begin position="131"/>
        <end position="140"/>
    </location>
</feature>
<dbReference type="EMBL" id="ML977138">
    <property type="protein sequence ID" value="KAF1991830.1"/>
    <property type="molecule type" value="Genomic_DNA"/>
</dbReference>
<accession>A0A6G1HFN1</accession>